<dbReference type="Gene3D" id="1.10.10.60">
    <property type="entry name" value="Homeodomain-like"/>
    <property type="match status" value="1"/>
</dbReference>
<dbReference type="PANTHER" id="PTHR46796:SF13">
    <property type="entry name" value="HTH-TYPE TRANSCRIPTIONAL ACTIVATOR RHAS"/>
    <property type="match status" value="1"/>
</dbReference>
<evidence type="ECO:0000313" key="5">
    <source>
        <dbReference type="EMBL" id="MFC5410995.1"/>
    </source>
</evidence>
<sequence>MPYQLYDIEPRLRPFVKAICALEDDIVAAPAAPIRVLPDTCVELFINFSPPQQVAYTDGVIASCGRSFITTRLNHFMDVRTPGKVSFVSICFAPGQAYLFFPVPMHELANQLVDLRDLWGPVADELQERTETAKDMPHRVQLLQQYLLARLRQAGPPDSGVDFCINQIRQAGGQLSLEMLAAKTGLSNRQLIRRFNPRIGLSPKEFARITAFLNALKKLKKHPSRSLTEIAYESGYYDQAHFIHSCRDFTGLTPGQLRTTDHILC</sequence>
<dbReference type="Proteomes" id="UP001596106">
    <property type="component" value="Unassembled WGS sequence"/>
</dbReference>
<dbReference type="InterPro" id="IPR009057">
    <property type="entry name" value="Homeodomain-like_sf"/>
</dbReference>
<dbReference type="RefSeq" id="WP_379847356.1">
    <property type="nucleotide sequence ID" value="NZ_JBHSMA010000005.1"/>
</dbReference>
<gene>
    <name evidence="5" type="ORF">ACFPMF_16870</name>
</gene>
<evidence type="ECO:0000256" key="2">
    <source>
        <dbReference type="ARBA" id="ARBA00023125"/>
    </source>
</evidence>
<proteinExistence type="predicted"/>
<organism evidence="5 6">
    <name type="scientific">Larkinella bovis</name>
    <dbReference type="NCBI Taxonomy" id="683041"/>
    <lineage>
        <taxon>Bacteria</taxon>
        <taxon>Pseudomonadati</taxon>
        <taxon>Bacteroidota</taxon>
        <taxon>Cytophagia</taxon>
        <taxon>Cytophagales</taxon>
        <taxon>Spirosomataceae</taxon>
        <taxon>Larkinella</taxon>
    </lineage>
</organism>
<evidence type="ECO:0000256" key="3">
    <source>
        <dbReference type="ARBA" id="ARBA00023163"/>
    </source>
</evidence>
<dbReference type="SUPFAM" id="SSF46689">
    <property type="entry name" value="Homeodomain-like"/>
    <property type="match status" value="1"/>
</dbReference>
<dbReference type="Pfam" id="PF12833">
    <property type="entry name" value="HTH_18"/>
    <property type="match status" value="1"/>
</dbReference>
<evidence type="ECO:0000256" key="1">
    <source>
        <dbReference type="ARBA" id="ARBA00023015"/>
    </source>
</evidence>
<evidence type="ECO:0000259" key="4">
    <source>
        <dbReference type="PROSITE" id="PS01124"/>
    </source>
</evidence>
<dbReference type="InterPro" id="IPR018060">
    <property type="entry name" value="HTH_AraC"/>
</dbReference>
<keyword evidence="3" id="KW-0804">Transcription</keyword>
<reference evidence="6" key="1">
    <citation type="journal article" date="2019" name="Int. J. Syst. Evol. Microbiol.">
        <title>The Global Catalogue of Microorganisms (GCM) 10K type strain sequencing project: providing services to taxonomists for standard genome sequencing and annotation.</title>
        <authorList>
            <consortium name="The Broad Institute Genomics Platform"/>
            <consortium name="The Broad Institute Genome Sequencing Center for Infectious Disease"/>
            <person name="Wu L."/>
            <person name="Ma J."/>
        </authorList>
    </citation>
    <scope>NUCLEOTIDE SEQUENCE [LARGE SCALE GENOMIC DNA]</scope>
    <source>
        <strain evidence="6">CCUG 55250</strain>
    </source>
</reference>
<dbReference type="InterPro" id="IPR050204">
    <property type="entry name" value="AraC_XylS_family_regulators"/>
</dbReference>
<keyword evidence="1" id="KW-0805">Transcription regulation</keyword>
<dbReference type="SMART" id="SM00342">
    <property type="entry name" value="HTH_ARAC"/>
    <property type="match status" value="1"/>
</dbReference>
<keyword evidence="6" id="KW-1185">Reference proteome</keyword>
<keyword evidence="2" id="KW-0238">DNA-binding</keyword>
<dbReference type="PANTHER" id="PTHR46796">
    <property type="entry name" value="HTH-TYPE TRANSCRIPTIONAL ACTIVATOR RHAS-RELATED"/>
    <property type="match status" value="1"/>
</dbReference>
<dbReference type="PROSITE" id="PS01124">
    <property type="entry name" value="HTH_ARAC_FAMILY_2"/>
    <property type="match status" value="1"/>
</dbReference>
<comment type="caution">
    <text evidence="5">The sequence shown here is derived from an EMBL/GenBank/DDBJ whole genome shotgun (WGS) entry which is preliminary data.</text>
</comment>
<evidence type="ECO:0000313" key="6">
    <source>
        <dbReference type="Proteomes" id="UP001596106"/>
    </source>
</evidence>
<dbReference type="InterPro" id="IPR046532">
    <property type="entry name" value="DUF6597"/>
</dbReference>
<protein>
    <submittedName>
        <fullName evidence="5">Helix-turn-helix domain-containing protein</fullName>
    </submittedName>
</protein>
<dbReference type="EMBL" id="JBHSMA010000005">
    <property type="protein sequence ID" value="MFC5410995.1"/>
    <property type="molecule type" value="Genomic_DNA"/>
</dbReference>
<accession>A0ABW0IBW6</accession>
<dbReference type="Pfam" id="PF20240">
    <property type="entry name" value="DUF6597"/>
    <property type="match status" value="1"/>
</dbReference>
<name>A0ABW0IBW6_9BACT</name>
<feature type="domain" description="HTH araC/xylS-type" evidence="4">
    <location>
        <begin position="158"/>
        <end position="260"/>
    </location>
</feature>